<dbReference type="PANTHER" id="PTHR31214">
    <property type="entry name" value="PROTEIN FAM221A-RELATED"/>
    <property type="match status" value="1"/>
</dbReference>
<dbReference type="Pfam" id="PF14753">
    <property type="entry name" value="FAM221"/>
    <property type="match status" value="2"/>
</dbReference>
<evidence type="ECO:0000313" key="4">
    <source>
        <dbReference type="Proteomes" id="UP000694620"/>
    </source>
</evidence>
<accession>A0A8C4XBS3</accession>
<organism evidence="3 4">
    <name type="scientific">Erpetoichthys calabaricus</name>
    <name type="common">Rope fish</name>
    <name type="synonym">Calamoichthys calabaricus</name>
    <dbReference type="NCBI Taxonomy" id="27687"/>
    <lineage>
        <taxon>Eukaryota</taxon>
        <taxon>Metazoa</taxon>
        <taxon>Chordata</taxon>
        <taxon>Craniata</taxon>
        <taxon>Vertebrata</taxon>
        <taxon>Euteleostomi</taxon>
        <taxon>Actinopterygii</taxon>
        <taxon>Polypteriformes</taxon>
        <taxon>Polypteridae</taxon>
        <taxon>Erpetoichthys</taxon>
    </lineage>
</organism>
<feature type="region of interest" description="Disordered" evidence="2">
    <location>
        <begin position="69"/>
        <end position="101"/>
    </location>
</feature>
<feature type="compositionally biased region" description="Polar residues" evidence="2">
    <location>
        <begin position="16"/>
        <end position="25"/>
    </location>
</feature>
<dbReference type="Ensembl" id="ENSECRT00000019720.1">
    <property type="protein sequence ID" value="ENSECRP00000019326.1"/>
    <property type="gene ID" value="ENSECRG00000012937.1"/>
</dbReference>
<dbReference type="Proteomes" id="UP000694620">
    <property type="component" value="Chromosome 7"/>
</dbReference>
<comment type="similarity">
    <text evidence="1">Belongs to the FAM221 family.</text>
</comment>
<dbReference type="AlphaFoldDB" id="A0A8C4XBS3"/>
<protein>
    <recommendedName>
        <fullName evidence="5">Protein FAM221B</fullName>
    </recommendedName>
</protein>
<dbReference type="InterPro" id="IPR026755">
    <property type="entry name" value="Fam221a/b"/>
</dbReference>
<keyword evidence="4" id="KW-1185">Reference proteome</keyword>
<reference evidence="3" key="3">
    <citation type="submission" date="2025-09" db="UniProtKB">
        <authorList>
            <consortium name="Ensembl"/>
        </authorList>
    </citation>
    <scope>IDENTIFICATION</scope>
</reference>
<gene>
    <name evidence="3" type="primary">tfpil</name>
</gene>
<evidence type="ECO:0000256" key="1">
    <source>
        <dbReference type="ARBA" id="ARBA00011026"/>
    </source>
</evidence>
<dbReference type="GeneTree" id="ENSGT00770000120611"/>
<evidence type="ECO:0008006" key="5">
    <source>
        <dbReference type="Google" id="ProtNLM"/>
    </source>
</evidence>
<evidence type="ECO:0000256" key="2">
    <source>
        <dbReference type="SAM" id="MobiDB-lite"/>
    </source>
</evidence>
<name>A0A8C4XBS3_ERPCA</name>
<evidence type="ECO:0000313" key="3">
    <source>
        <dbReference type="Ensembl" id="ENSECRP00000019326.1"/>
    </source>
</evidence>
<sequence length="354" mass="39016">MDRKKKCATFVKSFSGDDSGNTSDAKYQDRRRTGVADSKSVAGMTARISDAQKVSGAAGTSYIPEGRASAAKIQGPRRDNPKICTTAGSRGNPGKTTPATDAATLKPKGLQVAPVRAASLSPLCRGYTINPIVPSSRGDVISVAQAMHREKFGERVKELFDPEREAALKAIQTGVYIGWRCPEFTWDCFRVGDGSKCFCGHLLKEHKNYTGSSVHVPCAVQSCRCKAFAFIPSRPEDVGEFWLKKRPGFDPDTWRAMCKCKHSHEEHDASFSHICKKKGCRCLSFESSFLCASCDRRWEQHETFFDTETSRKQSGLPYGEDFLPFAEMPSLRNAVLTGKEHDDSMFKAITGNAE</sequence>
<feature type="region of interest" description="Disordered" evidence="2">
    <location>
        <begin position="1"/>
        <end position="38"/>
    </location>
</feature>
<proteinExistence type="inferred from homology"/>
<feature type="compositionally biased region" description="Polar residues" evidence="2">
    <location>
        <begin position="86"/>
        <end position="99"/>
    </location>
</feature>
<dbReference type="PANTHER" id="PTHR31214:SF3">
    <property type="entry name" value="PROTEIN FAM221B"/>
    <property type="match status" value="1"/>
</dbReference>
<reference evidence="3" key="1">
    <citation type="submission" date="2021-06" db="EMBL/GenBank/DDBJ databases">
        <authorList>
            <consortium name="Wellcome Sanger Institute Data Sharing"/>
        </authorList>
    </citation>
    <scope>NUCLEOTIDE SEQUENCE [LARGE SCALE GENOMIC DNA]</scope>
</reference>
<reference evidence="3" key="2">
    <citation type="submission" date="2025-08" db="UniProtKB">
        <authorList>
            <consortium name="Ensembl"/>
        </authorList>
    </citation>
    <scope>IDENTIFICATION</scope>
</reference>